<dbReference type="Pfam" id="PF22939">
    <property type="entry name" value="WHD_GPIID"/>
    <property type="match status" value="1"/>
</dbReference>
<keyword evidence="5" id="KW-1185">Reference proteome</keyword>
<dbReference type="STRING" id="2316362.A0A4Q2CZ19"/>
<keyword evidence="1" id="KW-0677">Repeat</keyword>
<gene>
    <name evidence="4" type="ORF">EST38_g14126</name>
</gene>
<feature type="domain" description="GPI inositol-deacylase winged helix" evidence="2">
    <location>
        <begin position="331"/>
        <end position="404"/>
    </location>
</feature>
<dbReference type="InterPro" id="IPR027417">
    <property type="entry name" value="P-loop_NTPase"/>
</dbReference>
<dbReference type="EMBL" id="SDEE01001650">
    <property type="protein sequence ID" value="RXW11729.1"/>
    <property type="molecule type" value="Genomic_DNA"/>
</dbReference>
<protein>
    <recommendedName>
        <fullName evidence="6">NACHT domain-containing protein</fullName>
    </recommendedName>
</protein>
<evidence type="ECO:0000259" key="2">
    <source>
        <dbReference type="Pfam" id="PF22939"/>
    </source>
</evidence>
<dbReference type="Gene3D" id="3.40.50.300">
    <property type="entry name" value="P-loop containing nucleotide triphosphate hydrolases"/>
    <property type="match status" value="1"/>
</dbReference>
<accession>A0A4Q2CZ19</accession>
<dbReference type="PANTHER" id="PTHR10039">
    <property type="entry name" value="AMELOGENIN"/>
    <property type="match status" value="1"/>
</dbReference>
<dbReference type="InterPro" id="IPR054471">
    <property type="entry name" value="GPIID_WHD"/>
</dbReference>
<evidence type="ECO:0000259" key="3">
    <source>
        <dbReference type="Pfam" id="PF24883"/>
    </source>
</evidence>
<feature type="non-terminal residue" evidence="4">
    <location>
        <position position="407"/>
    </location>
</feature>
<reference evidence="4 5" key="1">
    <citation type="submission" date="2019-01" db="EMBL/GenBank/DDBJ databases">
        <title>Draft genome sequence of Psathyrella aberdarensis IHI B618.</title>
        <authorList>
            <person name="Buettner E."/>
            <person name="Kellner H."/>
        </authorList>
    </citation>
    <scope>NUCLEOTIDE SEQUENCE [LARGE SCALE GENOMIC DNA]</scope>
    <source>
        <strain evidence="4 5">IHI B618</strain>
    </source>
</reference>
<organism evidence="4 5">
    <name type="scientific">Candolleomyces aberdarensis</name>
    <dbReference type="NCBI Taxonomy" id="2316362"/>
    <lineage>
        <taxon>Eukaryota</taxon>
        <taxon>Fungi</taxon>
        <taxon>Dikarya</taxon>
        <taxon>Basidiomycota</taxon>
        <taxon>Agaricomycotina</taxon>
        <taxon>Agaricomycetes</taxon>
        <taxon>Agaricomycetidae</taxon>
        <taxon>Agaricales</taxon>
        <taxon>Agaricineae</taxon>
        <taxon>Psathyrellaceae</taxon>
        <taxon>Candolleomyces</taxon>
    </lineage>
</organism>
<feature type="domain" description="Nephrocystin 3-like N-terminal" evidence="3">
    <location>
        <begin position="91"/>
        <end position="175"/>
    </location>
</feature>
<dbReference type="Proteomes" id="UP000290288">
    <property type="component" value="Unassembled WGS sequence"/>
</dbReference>
<evidence type="ECO:0000256" key="1">
    <source>
        <dbReference type="ARBA" id="ARBA00022737"/>
    </source>
</evidence>
<proteinExistence type="predicted"/>
<dbReference type="SUPFAM" id="SSF52540">
    <property type="entry name" value="P-loop containing nucleoside triphosphate hydrolases"/>
    <property type="match status" value="1"/>
</dbReference>
<comment type="caution">
    <text evidence="4">The sequence shown here is derived from an EMBL/GenBank/DDBJ whole genome shotgun (WGS) entry which is preliminary data.</text>
</comment>
<evidence type="ECO:0000313" key="4">
    <source>
        <dbReference type="EMBL" id="RXW11729.1"/>
    </source>
</evidence>
<evidence type="ECO:0008006" key="6">
    <source>
        <dbReference type="Google" id="ProtNLM"/>
    </source>
</evidence>
<dbReference type="PANTHER" id="PTHR10039:SF15">
    <property type="entry name" value="NACHT DOMAIN-CONTAINING PROTEIN"/>
    <property type="match status" value="1"/>
</dbReference>
<sequence length="407" mass="45502">MDDTIKSNHASGGSGDHQAFAGASNFGITNASFNSAGKNMTVYENCTISLNAAPIANEDANIKTFQEIANWLTKTNFRNIDSEALSKSAAGTGLWFMQTKEYHCWTREGLKVLWGTGMPGAGKTILSSIVIDQLRKECSPRGIPIIFAYCRYTEKYPTSQFLAAWIRQLLEYDPATLHFGRVYIVLDGLDEALEDVKARLLEVVDSLPSETRTLIMSRPLKSFEYLVQNVAFIDIMVRNEDIELFVDKKIAQIPRLRTLLAGKDDERERLCTTMKEKSRGMFLVASLQIEALKRSMSIKALFQALETLPSGVDDLYKHTLERIEAQGEPEASLAKRAIVWLVFAFRPLPTNALQDALAIDVERGVFDKDDIVCQEFLIDVCCGLVFGTSFALRLIHYTAHDFLKAGC</sequence>
<dbReference type="AlphaFoldDB" id="A0A4Q2CZ19"/>
<dbReference type="Pfam" id="PF24883">
    <property type="entry name" value="NPHP3_N"/>
    <property type="match status" value="1"/>
</dbReference>
<evidence type="ECO:0000313" key="5">
    <source>
        <dbReference type="Proteomes" id="UP000290288"/>
    </source>
</evidence>
<dbReference type="InterPro" id="IPR056884">
    <property type="entry name" value="NPHP3-like_N"/>
</dbReference>
<dbReference type="OrthoDB" id="448455at2759"/>
<name>A0A4Q2CZ19_9AGAR</name>